<proteinExistence type="predicted"/>
<keyword evidence="1" id="KW-0472">Membrane</keyword>
<dbReference type="Pfam" id="PF05751">
    <property type="entry name" value="FixH"/>
    <property type="match status" value="1"/>
</dbReference>
<dbReference type="EMBL" id="OW150024">
    <property type="protein sequence ID" value="CAH2031749.1"/>
    <property type="molecule type" value="Genomic_DNA"/>
</dbReference>
<gene>
    <name evidence="2" type="ORF">GEAMG1_1914</name>
</gene>
<evidence type="ECO:0000256" key="1">
    <source>
        <dbReference type="SAM" id="Phobius"/>
    </source>
</evidence>
<organism evidence="2 3">
    <name type="scientific">Trichlorobacter ammonificans</name>
    <dbReference type="NCBI Taxonomy" id="2916410"/>
    <lineage>
        <taxon>Bacteria</taxon>
        <taxon>Pseudomonadati</taxon>
        <taxon>Thermodesulfobacteriota</taxon>
        <taxon>Desulfuromonadia</taxon>
        <taxon>Geobacterales</taxon>
        <taxon>Geobacteraceae</taxon>
        <taxon>Trichlorobacter</taxon>
    </lineage>
</organism>
<evidence type="ECO:0000313" key="3">
    <source>
        <dbReference type="Proteomes" id="UP001295463"/>
    </source>
</evidence>
<keyword evidence="1" id="KW-1133">Transmembrane helix</keyword>
<sequence>MTKRSGGTPWKIILAALVVVFIGAQIVTLIIAARKVSPVVDPDYYRKGLHYGETVRQEQVNRP</sequence>
<dbReference type="InterPro" id="IPR008620">
    <property type="entry name" value="FixH"/>
</dbReference>
<feature type="transmembrane region" description="Helical" evidence="1">
    <location>
        <begin position="12"/>
        <end position="33"/>
    </location>
</feature>
<keyword evidence="3" id="KW-1185">Reference proteome</keyword>
<keyword evidence="1" id="KW-0812">Transmembrane</keyword>
<name>A0ABN8HL18_9BACT</name>
<evidence type="ECO:0000313" key="2">
    <source>
        <dbReference type="EMBL" id="CAH2031749.1"/>
    </source>
</evidence>
<dbReference type="RefSeq" id="WP_305732548.1">
    <property type="nucleotide sequence ID" value="NZ_OW150024.1"/>
</dbReference>
<protein>
    <submittedName>
        <fullName evidence="2">Uncharacterized protein</fullName>
    </submittedName>
</protein>
<accession>A0ABN8HL18</accession>
<dbReference type="Proteomes" id="UP001295463">
    <property type="component" value="Chromosome"/>
</dbReference>
<reference evidence="2 3" key="1">
    <citation type="submission" date="2022-03" db="EMBL/GenBank/DDBJ databases">
        <authorList>
            <person name="Koch H."/>
        </authorList>
    </citation>
    <scope>NUCLEOTIDE SEQUENCE [LARGE SCALE GENOMIC DNA]</scope>
    <source>
        <strain evidence="2 3">G1</strain>
    </source>
</reference>